<name>A0A2U2APY9_9GAMM</name>
<dbReference type="RefSeq" id="WP_109201959.1">
    <property type="nucleotide sequence ID" value="NZ_QEWS01000006.1"/>
</dbReference>
<dbReference type="Gene3D" id="3.30.2350.10">
    <property type="entry name" value="Pseudouridine synthase"/>
    <property type="match status" value="1"/>
</dbReference>
<sequence length="271" mass="30946">MDQPKFGQQAGHRVLLPEKSAETPLEILYQDDFLIAINKPSGWFVHRSLLDPKVTTIVLQHLRDQVGAYLYPVHRLDRPTSGVLCFAFDQASARSLGEQFMAHSVQKEYLALVRGYVEQTGVIDSPLSFIRDKIADRDRGEIEDQEAVTFYQPLAQCEIELSTGKYPTSRYSLLSLSPTTGRKHQLRRHMNHFSHPIVGDTTYGDLRHNRLFREHYDVDRLLLHAYRVTLDHPKSGQPVTITAPLDKLWITLLTRLGWDPSTIGNRSSDNS</sequence>
<reference evidence="5 6" key="2">
    <citation type="submission" date="2018-05" db="EMBL/GenBank/DDBJ databases">
        <title>Ignatzschineria dubaiensis sp. nov., isolated from necrotic foot tissues of dromedaries (Camelus dromedarius) and associated maggots in Dubai, United Arab Emirates.</title>
        <authorList>
            <person name="Tsang C.C."/>
            <person name="Tang J.Y.M."/>
            <person name="Fong J.Y.H."/>
            <person name="Kinne J."/>
            <person name="Lee H.H."/>
            <person name="Joseph M."/>
            <person name="Jose S."/>
            <person name="Schuster R.K."/>
            <person name="Tang Y."/>
            <person name="Sivakumar S."/>
            <person name="Chen J.H.K."/>
            <person name="Teng J.L.L."/>
            <person name="Lau S.K.P."/>
            <person name="Wernery U."/>
            <person name="Woo P.C.Y."/>
        </authorList>
    </citation>
    <scope>NUCLEOTIDE SEQUENCE [LARGE SCALE GENOMIC DNA]</scope>
    <source>
        <strain evidence="5">UAE-HKU57</strain>
        <strain evidence="6">UAE-HKU58</strain>
    </source>
</reference>
<reference evidence="3" key="1">
    <citation type="journal article" date="2018" name="Genome Announc.">
        <title>Ignatzschineria cameli sp. nov., isolated from necrotic foot tissue of dromedaries (Camelus dromedarius) and associated maggots (Wohlfahrtia species) in Dubai.</title>
        <authorList>
            <person name="Tsang C.C."/>
            <person name="Tang J.Y."/>
            <person name="Fong J.Y."/>
            <person name="Kinne J."/>
            <person name="Lee H.H."/>
            <person name="Joseph M."/>
            <person name="Jose S."/>
            <person name="Schuster R.K."/>
            <person name="Tang Y."/>
            <person name="Sivakumar S."/>
            <person name="Chen J.H."/>
            <person name="Teng J.L."/>
            <person name="Lau S.K."/>
            <person name="Wernery U."/>
            <person name="Woo P.C."/>
        </authorList>
    </citation>
    <scope>NUCLEOTIDE SEQUENCE</scope>
    <source>
        <strain evidence="3">UAE-HKU57</strain>
        <strain evidence="4">UAE-HKU58</strain>
    </source>
</reference>
<keyword evidence="6" id="KW-1185">Reference proteome</keyword>
<evidence type="ECO:0000256" key="1">
    <source>
        <dbReference type="ARBA" id="ARBA00023235"/>
    </source>
</evidence>
<evidence type="ECO:0000259" key="2">
    <source>
        <dbReference type="Pfam" id="PF00849"/>
    </source>
</evidence>
<evidence type="ECO:0000313" key="5">
    <source>
        <dbReference type="Proteomes" id="UP000245059"/>
    </source>
</evidence>
<dbReference type="PANTHER" id="PTHR21600:SF56">
    <property type="entry name" value="TRNA PSEUDOURIDINE SYNTHASE C"/>
    <property type="match status" value="1"/>
</dbReference>
<dbReference type="InterPro" id="IPR050188">
    <property type="entry name" value="RluA_PseudoU_synthase"/>
</dbReference>
<dbReference type="GO" id="GO:0140098">
    <property type="term" value="F:catalytic activity, acting on RNA"/>
    <property type="evidence" value="ECO:0007669"/>
    <property type="project" value="UniProtKB-ARBA"/>
</dbReference>
<dbReference type="Proteomes" id="UP000245217">
    <property type="component" value="Unassembled WGS sequence"/>
</dbReference>
<proteinExistence type="predicted"/>
<feature type="domain" description="Pseudouridine synthase RsuA/RluA-like" evidence="2">
    <location>
        <begin position="34"/>
        <end position="192"/>
    </location>
</feature>
<dbReference type="SUPFAM" id="SSF55120">
    <property type="entry name" value="Pseudouridine synthase"/>
    <property type="match status" value="1"/>
</dbReference>
<comment type="caution">
    <text evidence="3">The sequence shown here is derived from an EMBL/GenBank/DDBJ whole genome shotgun (WGS) entry which is preliminary data.</text>
</comment>
<dbReference type="AlphaFoldDB" id="A0A2U2APY9"/>
<keyword evidence="1" id="KW-0413">Isomerase</keyword>
<dbReference type="InterPro" id="IPR020103">
    <property type="entry name" value="PsdUridine_synth_cat_dom_sf"/>
</dbReference>
<protein>
    <submittedName>
        <fullName evidence="3">tRNA pseudouridine(65) synthase TruC</fullName>
    </submittedName>
</protein>
<dbReference type="OrthoDB" id="9807829at2"/>
<dbReference type="GO" id="GO:0009982">
    <property type="term" value="F:pseudouridine synthase activity"/>
    <property type="evidence" value="ECO:0007669"/>
    <property type="project" value="InterPro"/>
</dbReference>
<dbReference type="GO" id="GO:0003723">
    <property type="term" value="F:RNA binding"/>
    <property type="evidence" value="ECO:0007669"/>
    <property type="project" value="InterPro"/>
</dbReference>
<dbReference type="Pfam" id="PF00849">
    <property type="entry name" value="PseudoU_synth_2"/>
    <property type="match status" value="1"/>
</dbReference>
<dbReference type="EMBL" id="QEWW01000005">
    <property type="protein sequence ID" value="PWD85519.1"/>
    <property type="molecule type" value="Genomic_DNA"/>
</dbReference>
<evidence type="ECO:0000313" key="6">
    <source>
        <dbReference type="Proteomes" id="UP000245217"/>
    </source>
</evidence>
<gene>
    <name evidence="3" type="ORF">DC077_07920</name>
    <name evidence="4" type="ORF">DC078_07545</name>
</gene>
<dbReference type="Proteomes" id="UP000245059">
    <property type="component" value="Unassembled WGS sequence"/>
</dbReference>
<dbReference type="EMBL" id="QEWV01000006">
    <property type="protein sequence ID" value="PWD91363.1"/>
    <property type="molecule type" value="Genomic_DNA"/>
</dbReference>
<evidence type="ECO:0000313" key="4">
    <source>
        <dbReference type="EMBL" id="PWD91363.1"/>
    </source>
</evidence>
<dbReference type="GO" id="GO:0000455">
    <property type="term" value="P:enzyme-directed rRNA pseudouridine synthesis"/>
    <property type="evidence" value="ECO:0007669"/>
    <property type="project" value="TreeGrafter"/>
</dbReference>
<dbReference type="InterPro" id="IPR006145">
    <property type="entry name" value="PsdUridine_synth_RsuA/RluA"/>
</dbReference>
<dbReference type="NCBIfam" id="NF008321">
    <property type="entry name" value="PRK11112.1"/>
    <property type="match status" value="1"/>
</dbReference>
<organism evidence="3 5">
    <name type="scientific">Ignatzschineria cameli</name>
    <dbReference type="NCBI Taxonomy" id="2182793"/>
    <lineage>
        <taxon>Bacteria</taxon>
        <taxon>Pseudomonadati</taxon>
        <taxon>Pseudomonadota</taxon>
        <taxon>Gammaproteobacteria</taxon>
        <taxon>Cardiobacteriales</taxon>
        <taxon>Ignatzschineriaceae</taxon>
        <taxon>Ignatzschineria</taxon>
    </lineage>
</organism>
<evidence type="ECO:0000313" key="3">
    <source>
        <dbReference type="EMBL" id="PWD85519.1"/>
    </source>
</evidence>
<dbReference type="PANTHER" id="PTHR21600">
    <property type="entry name" value="MITOCHONDRIAL RNA PSEUDOURIDINE SYNTHASE"/>
    <property type="match status" value="1"/>
</dbReference>
<accession>A0A2U2APY9</accession>